<proteinExistence type="predicted"/>
<dbReference type="eggNOG" id="KOG3178">
    <property type="taxonomic scope" value="Eukaryota"/>
</dbReference>
<evidence type="ECO:0000313" key="2">
    <source>
        <dbReference type="Proteomes" id="UP000001745"/>
    </source>
</evidence>
<organism evidence="1 2">
    <name type="scientific">Talaromyces stipitatus (strain ATCC 10500 / CBS 375.48 / QM 6759 / NRRL 1006)</name>
    <name type="common">Penicillium stipitatum</name>
    <dbReference type="NCBI Taxonomy" id="441959"/>
    <lineage>
        <taxon>Eukaryota</taxon>
        <taxon>Fungi</taxon>
        <taxon>Dikarya</taxon>
        <taxon>Ascomycota</taxon>
        <taxon>Pezizomycotina</taxon>
        <taxon>Eurotiomycetes</taxon>
        <taxon>Eurotiomycetidae</taxon>
        <taxon>Eurotiales</taxon>
        <taxon>Trichocomaceae</taxon>
        <taxon>Talaromyces</taxon>
        <taxon>Talaromyces sect. Talaromyces</taxon>
    </lineage>
</organism>
<dbReference type="PhylomeDB" id="B8MRV6"/>
<protein>
    <recommendedName>
        <fullName evidence="3">O-methyltransferase</fullName>
    </recommendedName>
</protein>
<dbReference type="EMBL" id="EQ962659">
    <property type="protein sequence ID" value="EED13290.1"/>
    <property type="molecule type" value="Genomic_DNA"/>
</dbReference>
<reference evidence="2" key="1">
    <citation type="journal article" date="2015" name="Genome Announc.">
        <title>Genome sequence of the AIDS-associated pathogen Penicillium marneffei (ATCC18224) and its near taxonomic relative Talaromyces stipitatus (ATCC10500).</title>
        <authorList>
            <person name="Nierman W.C."/>
            <person name="Fedorova-Abrams N.D."/>
            <person name="Andrianopoulos A."/>
        </authorList>
    </citation>
    <scope>NUCLEOTIDE SEQUENCE [LARGE SCALE GENOMIC DNA]</scope>
    <source>
        <strain evidence="2">ATCC 10500 / CBS 375.48 / QM 6759 / NRRL 1006</strain>
    </source>
</reference>
<evidence type="ECO:0000313" key="1">
    <source>
        <dbReference type="EMBL" id="EED13290.1"/>
    </source>
</evidence>
<dbReference type="OrthoDB" id="2410195at2759"/>
<dbReference type="HOGENOM" id="CLU_089415_0_0_1"/>
<sequence>MIAVEGGILQELSNRYDEITADQLAEITGRPKLDIVRVLRLLTAIGACVKVGLQRYRANDKTPVLSVEQRTDWGFGGLLNVTTIQLLPSCAITPNLAEYFTDYAKRSMSESNLQSAYSYTYGKDMYDVLRENKERKADLDAYMKALKQEKKQGWHHVYPVMSELSQIGTGDEISPSTIIVDVGAVVVMNLKVSLRAIPSLTPTKGARIYLLLAVFHNLEDAKCRTILKNLSDAMKPGYSLLLILGILVPEIGADRRIAELDIQMWLLQHSRQ</sequence>
<dbReference type="InParanoid" id="B8MRV6"/>
<dbReference type="AlphaFoldDB" id="B8MRV6"/>
<dbReference type="GeneID" id="8108915"/>
<dbReference type="SUPFAM" id="SSF53335">
    <property type="entry name" value="S-adenosyl-L-methionine-dependent methyltransferases"/>
    <property type="match status" value="1"/>
</dbReference>
<keyword evidence="2" id="KW-1185">Reference proteome</keyword>
<dbReference type="VEuPathDB" id="FungiDB:TSTA_057790"/>
<evidence type="ECO:0008006" key="3">
    <source>
        <dbReference type="Google" id="ProtNLM"/>
    </source>
</evidence>
<accession>B8MRV6</accession>
<gene>
    <name evidence="1" type="ORF">TSTA_057790</name>
</gene>
<dbReference type="Proteomes" id="UP000001745">
    <property type="component" value="Unassembled WGS sequence"/>
</dbReference>
<dbReference type="Gene3D" id="3.40.50.150">
    <property type="entry name" value="Vaccinia Virus protein VP39"/>
    <property type="match status" value="2"/>
</dbReference>
<dbReference type="InterPro" id="IPR029063">
    <property type="entry name" value="SAM-dependent_MTases_sf"/>
</dbReference>
<name>B8MRV6_TALSN</name>
<dbReference type="RefSeq" id="XP_002487401.1">
    <property type="nucleotide sequence ID" value="XM_002487356.1"/>
</dbReference>
<dbReference type="PANTHER" id="PTHR43712:SF11">
    <property type="entry name" value="O-METHYLTRANSFERASE (AFU_ORTHOLOGUE AFUA_2G17820)-RELATED"/>
    <property type="match status" value="1"/>
</dbReference>
<dbReference type="PANTHER" id="PTHR43712">
    <property type="entry name" value="PUTATIVE (AFU_ORTHOLOGUE AFUA_4G14580)-RELATED"/>
    <property type="match status" value="1"/>
</dbReference>